<evidence type="ECO:0000256" key="1">
    <source>
        <dbReference type="ARBA" id="ARBA00005964"/>
    </source>
</evidence>
<organism evidence="5 6">
    <name type="scientific">Trichoderma longibrachiatum ATCC 18648</name>
    <dbReference type="NCBI Taxonomy" id="983965"/>
    <lineage>
        <taxon>Eukaryota</taxon>
        <taxon>Fungi</taxon>
        <taxon>Dikarya</taxon>
        <taxon>Ascomycota</taxon>
        <taxon>Pezizomycotina</taxon>
        <taxon>Sordariomycetes</taxon>
        <taxon>Hypocreomycetidae</taxon>
        <taxon>Hypocreales</taxon>
        <taxon>Hypocreaceae</taxon>
        <taxon>Trichoderma</taxon>
    </lineage>
</organism>
<feature type="domain" description="Carboxylesterase type B" evidence="4">
    <location>
        <begin position="34"/>
        <end position="73"/>
    </location>
</feature>
<accession>A0A2T4BQZ2</accession>
<gene>
    <name evidence="5" type="ORF">M440DRAFT_68698</name>
</gene>
<dbReference type="PANTHER" id="PTHR11559">
    <property type="entry name" value="CARBOXYLESTERASE"/>
    <property type="match status" value="1"/>
</dbReference>
<evidence type="ECO:0000256" key="3">
    <source>
        <dbReference type="RuleBase" id="RU361235"/>
    </source>
</evidence>
<dbReference type="EC" id="3.1.1.-" evidence="3"/>
<proteinExistence type="inferred from homology"/>
<evidence type="ECO:0000256" key="2">
    <source>
        <dbReference type="ARBA" id="ARBA00022801"/>
    </source>
</evidence>
<dbReference type="InterPro" id="IPR029058">
    <property type="entry name" value="AB_hydrolase_fold"/>
</dbReference>
<dbReference type="OrthoDB" id="408631at2759"/>
<name>A0A2T4BQZ2_TRILO</name>
<keyword evidence="2 3" id="KW-0378">Hydrolase</keyword>
<feature type="signal peptide" evidence="3">
    <location>
        <begin position="1"/>
        <end position="18"/>
    </location>
</feature>
<dbReference type="AlphaFoldDB" id="A0A2T4BQZ2"/>
<evidence type="ECO:0000259" key="4">
    <source>
        <dbReference type="Pfam" id="PF00135"/>
    </source>
</evidence>
<protein>
    <recommendedName>
        <fullName evidence="3">Carboxylic ester hydrolase</fullName>
        <ecNumber evidence="3">3.1.1.-</ecNumber>
    </recommendedName>
</protein>
<dbReference type="PROSITE" id="PS00122">
    <property type="entry name" value="CARBOXYLESTERASE_B_1"/>
    <property type="match status" value="1"/>
</dbReference>
<dbReference type="STRING" id="983965.A0A2T4BQZ2"/>
<evidence type="ECO:0000313" key="5">
    <source>
        <dbReference type="EMBL" id="PTB71727.1"/>
    </source>
</evidence>
<dbReference type="Gene3D" id="3.40.50.1820">
    <property type="entry name" value="alpha/beta hydrolase"/>
    <property type="match status" value="1"/>
</dbReference>
<sequence length="514" mass="55710">MKAGIFSIATGLLPRVAAVPAPSVEARDKAAIASVTIASGTIIGTAGEAVETFNGIPYADPPVGDLRFRPPVKLSRTLAHCLTINVQRPKGVEAGAGLPVLFWIFGGGFLAGSTAGYNATQLIETGLLHNQPFIFVAVNYRVAAWGFMPGKEILAEDSGNAGLLDQRMGLEWVADNIEAFGGDPGKVTIWGESAGAISVFDQLVLFDGDASYKGNALFRGAIMNSGSATPTDPLDSDKAQAIYDTVAASANCTGTDSLSCLRDLDNDVFTVAANSVPGIISYSSLALSYLPRPDGRVLADSPDALQRACKFHQVPMIIGTQEDEGTLFSLRQRNMSTTEKIVEYLSAYYFHNADEAQITEFVKTYSSDPRDGSPYRTGYLFEGYPGKKRIASILGDIVFNLIRRISLQTFASVAPTASTWSYFSSYKYNPLLGLFGTYHGSDIGYPTISGRTYYLNFLHNLDPNNGSEVDVFWPQWKQGKKLLHFNANSNGLLDDTYRNASYTFLLNNIEDLRF</sequence>
<dbReference type="InterPro" id="IPR050309">
    <property type="entry name" value="Type-B_Carboxylest/Lipase"/>
</dbReference>
<dbReference type="EMBL" id="KZ679146">
    <property type="protein sequence ID" value="PTB71727.1"/>
    <property type="molecule type" value="Genomic_DNA"/>
</dbReference>
<keyword evidence="6" id="KW-1185">Reference proteome</keyword>
<dbReference type="InterPro" id="IPR019826">
    <property type="entry name" value="Carboxylesterase_B_AS"/>
</dbReference>
<keyword evidence="3" id="KW-0732">Signal</keyword>
<dbReference type="GO" id="GO:0016787">
    <property type="term" value="F:hydrolase activity"/>
    <property type="evidence" value="ECO:0007669"/>
    <property type="project" value="UniProtKB-KW"/>
</dbReference>
<evidence type="ECO:0000313" key="6">
    <source>
        <dbReference type="Proteomes" id="UP000240760"/>
    </source>
</evidence>
<dbReference type="Pfam" id="PF00135">
    <property type="entry name" value="COesterase"/>
    <property type="match status" value="2"/>
</dbReference>
<reference evidence="5 6" key="1">
    <citation type="submission" date="2016-07" db="EMBL/GenBank/DDBJ databases">
        <title>Multiple horizontal gene transfer events from other fungi enriched the ability of initially mycotrophic Trichoderma (Ascomycota) to feed on dead plant biomass.</title>
        <authorList>
            <consortium name="DOE Joint Genome Institute"/>
            <person name="Aerts A."/>
            <person name="Atanasova L."/>
            <person name="Chenthamara K."/>
            <person name="Zhang J."/>
            <person name="Grujic M."/>
            <person name="Henrissat B."/>
            <person name="Kuo A."/>
            <person name="Salamov A."/>
            <person name="Lipzen A."/>
            <person name="Labutti K."/>
            <person name="Barry K."/>
            <person name="Miao Y."/>
            <person name="Rahimi M.J."/>
            <person name="Shen Q."/>
            <person name="Grigoriev I.V."/>
            <person name="Kubicek C.P."/>
            <person name="Druzhinina I.S."/>
        </authorList>
    </citation>
    <scope>NUCLEOTIDE SEQUENCE [LARGE SCALE GENOMIC DNA]</scope>
    <source>
        <strain evidence="5 6">ATCC 18648</strain>
    </source>
</reference>
<dbReference type="InterPro" id="IPR002018">
    <property type="entry name" value="CarbesteraseB"/>
</dbReference>
<dbReference type="SUPFAM" id="SSF53474">
    <property type="entry name" value="alpha/beta-Hydrolases"/>
    <property type="match status" value="1"/>
</dbReference>
<comment type="similarity">
    <text evidence="1 3">Belongs to the type-B carboxylesterase/lipase family.</text>
</comment>
<dbReference type="Proteomes" id="UP000240760">
    <property type="component" value="Unassembled WGS sequence"/>
</dbReference>
<feature type="domain" description="Carboxylesterase type B" evidence="4">
    <location>
        <begin position="80"/>
        <end position="445"/>
    </location>
</feature>
<feature type="chain" id="PRO_5015375617" description="Carboxylic ester hydrolase" evidence="3">
    <location>
        <begin position="19"/>
        <end position="514"/>
    </location>
</feature>